<feature type="binding site" evidence="13">
    <location>
        <position position="332"/>
    </location>
    <ligand>
        <name>Zn(2+)</name>
        <dbReference type="ChEBI" id="CHEBI:29105"/>
        <note>catalytic</note>
    </ligand>
</feature>
<evidence type="ECO:0000256" key="10">
    <source>
        <dbReference type="ARBA" id="ARBA00022917"/>
    </source>
</evidence>
<keyword evidence="9 13" id="KW-0694">RNA-binding</keyword>
<keyword evidence="4 13" id="KW-0436">Ligase</keyword>
<evidence type="ECO:0000313" key="17">
    <source>
        <dbReference type="Proteomes" id="UP001523565"/>
    </source>
</evidence>
<dbReference type="SUPFAM" id="SSF55186">
    <property type="entry name" value="ThrRS/AlaRS common domain"/>
    <property type="match status" value="1"/>
</dbReference>
<dbReference type="Pfam" id="PF03129">
    <property type="entry name" value="HGTP_anticodon"/>
    <property type="match status" value="1"/>
</dbReference>
<keyword evidence="10 13" id="KW-0648">Protein biosynthesis</keyword>
<dbReference type="SUPFAM" id="SSF52954">
    <property type="entry name" value="Class II aaRS ABD-related"/>
    <property type="match status" value="1"/>
</dbReference>
<dbReference type="InterPro" id="IPR012947">
    <property type="entry name" value="tRNA_SAD"/>
</dbReference>
<keyword evidence="8 13" id="KW-0067">ATP-binding</keyword>
<dbReference type="InterPro" id="IPR002314">
    <property type="entry name" value="aa-tRNA-synt_IIb"/>
</dbReference>
<dbReference type="RefSeq" id="WP_262067955.1">
    <property type="nucleotide sequence ID" value="NZ_JAMXOC010000002.1"/>
</dbReference>
<dbReference type="CDD" id="cd01667">
    <property type="entry name" value="TGS_ThrRS"/>
    <property type="match status" value="1"/>
</dbReference>
<keyword evidence="11 13" id="KW-0030">Aminoacyl-tRNA synthetase</keyword>
<dbReference type="SUPFAM" id="SSF55681">
    <property type="entry name" value="Class II aaRS and biotin synthetases"/>
    <property type="match status" value="1"/>
</dbReference>
<dbReference type="PRINTS" id="PR01047">
    <property type="entry name" value="TRNASYNTHTHR"/>
</dbReference>
<evidence type="ECO:0000256" key="7">
    <source>
        <dbReference type="ARBA" id="ARBA00022833"/>
    </source>
</evidence>
<comment type="similarity">
    <text evidence="1 13">Belongs to the class-II aminoacyl-tRNA synthetase family.</text>
</comment>
<dbReference type="NCBIfam" id="TIGR00418">
    <property type="entry name" value="thrS"/>
    <property type="match status" value="1"/>
</dbReference>
<dbReference type="Pfam" id="PF02824">
    <property type="entry name" value="TGS"/>
    <property type="match status" value="1"/>
</dbReference>
<dbReference type="InterPro" id="IPR012675">
    <property type="entry name" value="Beta-grasp_dom_sf"/>
</dbReference>
<dbReference type="PROSITE" id="PS51880">
    <property type="entry name" value="TGS"/>
    <property type="match status" value="1"/>
</dbReference>
<comment type="catalytic activity">
    <reaction evidence="12 13">
        <text>tRNA(Thr) + L-threonine + ATP = L-threonyl-tRNA(Thr) + AMP + diphosphate + H(+)</text>
        <dbReference type="Rhea" id="RHEA:24624"/>
        <dbReference type="Rhea" id="RHEA-COMP:9670"/>
        <dbReference type="Rhea" id="RHEA-COMP:9704"/>
        <dbReference type="ChEBI" id="CHEBI:15378"/>
        <dbReference type="ChEBI" id="CHEBI:30616"/>
        <dbReference type="ChEBI" id="CHEBI:33019"/>
        <dbReference type="ChEBI" id="CHEBI:57926"/>
        <dbReference type="ChEBI" id="CHEBI:78442"/>
        <dbReference type="ChEBI" id="CHEBI:78534"/>
        <dbReference type="ChEBI" id="CHEBI:456215"/>
        <dbReference type="EC" id="6.1.1.3"/>
    </reaction>
</comment>
<evidence type="ECO:0000256" key="8">
    <source>
        <dbReference type="ARBA" id="ARBA00022840"/>
    </source>
</evidence>
<evidence type="ECO:0000256" key="12">
    <source>
        <dbReference type="ARBA" id="ARBA00049515"/>
    </source>
</evidence>
<dbReference type="Gene3D" id="3.30.54.20">
    <property type="match status" value="1"/>
</dbReference>
<dbReference type="InterPro" id="IPR045864">
    <property type="entry name" value="aa-tRNA-synth_II/BPL/LPL"/>
</dbReference>
<accession>A0ABT1EED4</accession>
<dbReference type="GO" id="GO:0004829">
    <property type="term" value="F:threonine-tRNA ligase activity"/>
    <property type="evidence" value="ECO:0007669"/>
    <property type="project" value="UniProtKB-EC"/>
</dbReference>
<evidence type="ECO:0000256" key="3">
    <source>
        <dbReference type="ARBA" id="ARBA00022555"/>
    </source>
</evidence>
<dbReference type="SMART" id="SM00863">
    <property type="entry name" value="tRNA_SAD"/>
    <property type="match status" value="1"/>
</dbReference>
<gene>
    <name evidence="13 16" type="primary">thrS</name>
    <name evidence="16" type="ORF">NK118_02155</name>
</gene>
<name>A0ABT1EED4_9FIRM</name>
<feature type="binding site" evidence="13">
    <location>
        <position position="383"/>
    </location>
    <ligand>
        <name>Zn(2+)</name>
        <dbReference type="ChEBI" id="CHEBI:29105"/>
        <note>catalytic</note>
    </ligand>
</feature>
<keyword evidence="3 13" id="KW-0820">tRNA-binding</keyword>
<dbReference type="CDD" id="cd00771">
    <property type="entry name" value="ThrRS_core"/>
    <property type="match status" value="1"/>
</dbReference>
<dbReference type="CDD" id="cd00860">
    <property type="entry name" value="ThrRS_anticodon"/>
    <property type="match status" value="1"/>
</dbReference>
<dbReference type="HAMAP" id="MF_00184">
    <property type="entry name" value="Thr_tRNA_synth"/>
    <property type="match status" value="1"/>
</dbReference>
<dbReference type="SUPFAM" id="SSF81271">
    <property type="entry name" value="TGS-like"/>
    <property type="match status" value="1"/>
</dbReference>
<comment type="caution">
    <text evidence="16">The sequence shown here is derived from an EMBL/GenBank/DDBJ whole genome shotgun (WGS) entry which is preliminary data.</text>
</comment>
<dbReference type="InterPro" id="IPR002320">
    <property type="entry name" value="Thr-tRNA-ligase_IIa"/>
</dbReference>
<proteinExistence type="inferred from homology"/>
<evidence type="ECO:0000259" key="15">
    <source>
        <dbReference type="PROSITE" id="PS51880"/>
    </source>
</evidence>
<dbReference type="Pfam" id="PF07973">
    <property type="entry name" value="tRNA_SAD"/>
    <property type="match status" value="1"/>
</dbReference>
<dbReference type="InterPro" id="IPR036621">
    <property type="entry name" value="Anticodon-bd_dom_sf"/>
</dbReference>
<comment type="cofactor">
    <cofactor evidence="13">
        <name>Zn(2+)</name>
        <dbReference type="ChEBI" id="CHEBI:29105"/>
    </cofactor>
    <text evidence="13">Binds 1 zinc ion per subunit.</text>
</comment>
<evidence type="ECO:0000256" key="6">
    <source>
        <dbReference type="ARBA" id="ARBA00022741"/>
    </source>
</evidence>
<dbReference type="Gene3D" id="3.10.20.30">
    <property type="match status" value="1"/>
</dbReference>
<evidence type="ECO:0000259" key="14">
    <source>
        <dbReference type="PROSITE" id="PS50862"/>
    </source>
</evidence>
<dbReference type="PROSITE" id="PS50862">
    <property type="entry name" value="AA_TRNA_LIGASE_II"/>
    <property type="match status" value="1"/>
</dbReference>
<comment type="subunit">
    <text evidence="13">Homodimer.</text>
</comment>
<protein>
    <recommendedName>
        <fullName evidence="13">Threonine--tRNA ligase</fullName>
        <ecNumber evidence="13">6.1.1.3</ecNumber>
    </recommendedName>
    <alternativeName>
        <fullName evidence="13">Threonyl-tRNA synthetase</fullName>
        <shortName evidence="13">ThrRS</shortName>
    </alternativeName>
</protein>
<dbReference type="Gene3D" id="3.40.50.800">
    <property type="entry name" value="Anticodon-binding domain"/>
    <property type="match status" value="1"/>
</dbReference>
<comment type="subcellular location">
    <subcellularLocation>
        <location evidence="13">Cytoplasm</location>
    </subcellularLocation>
</comment>
<feature type="domain" description="TGS" evidence="15">
    <location>
        <begin position="1"/>
        <end position="60"/>
    </location>
</feature>
<keyword evidence="2 13" id="KW-0963">Cytoplasm</keyword>
<dbReference type="EMBL" id="JAMZFV010000002">
    <property type="protein sequence ID" value="MCP1109045.1"/>
    <property type="molecule type" value="Genomic_DNA"/>
</dbReference>
<dbReference type="InterPro" id="IPR033728">
    <property type="entry name" value="ThrRS_core"/>
</dbReference>
<evidence type="ECO:0000256" key="5">
    <source>
        <dbReference type="ARBA" id="ARBA00022723"/>
    </source>
</evidence>
<comment type="caution">
    <text evidence="13">Lacks conserved residue(s) required for the propagation of feature annotation.</text>
</comment>
<dbReference type="Pfam" id="PF00587">
    <property type="entry name" value="tRNA-synt_2b"/>
    <property type="match status" value="1"/>
</dbReference>
<dbReference type="Gene3D" id="3.30.930.10">
    <property type="entry name" value="Bira Bifunctional Protein, Domain 2"/>
    <property type="match status" value="1"/>
</dbReference>
<organism evidence="16 17">
    <name type="scientific">Ohessyouella blattaphilus</name>
    <dbReference type="NCBI Taxonomy" id="2949333"/>
    <lineage>
        <taxon>Bacteria</taxon>
        <taxon>Bacillati</taxon>
        <taxon>Bacillota</taxon>
        <taxon>Clostridia</taxon>
        <taxon>Lachnospirales</taxon>
        <taxon>Lachnospiraceae</taxon>
        <taxon>Ohessyouella</taxon>
    </lineage>
</organism>
<dbReference type="Gene3D" id="3.30.980.10">
    <property type="entry name" value="Threonyl-trna Synthetase, Chain A, domain 2"/>
    <property type="match status" value="1"/>
</dbReference>
<keyword evidence="6 13" id="KW-0547">Nucleotide-binding</keyword>
<feature type="domain" description="Aminoacyl-transfer RNA synthetases class-II family profile" evidence="14">
    <location>
        <begin position="266"/>
        <end position="531"/>
    </location>
</feature>
<evidence type="ECO:0000313" key="16">
    <source>
        <dbReference type="EMBL" id="MCP1109045.1"/>
    </source>
</evidence>
<dbReference type="InterPro" id="IPR047246">
    <property type="entry name" value="ThrRS_anticodon"/>
</dbReference>
<evidence type="ECO:0000256" key="11">
    <source>
        <dbReference type="ARBA" id="ARBA00023146"/>
    </source>
</evidence>
<dbReference type="InterPro" id="IPR012676">
    <property type="entry name" value="TGS-like"/>
</dbReference>
<sequence>MKITLKDGSVKEYEKAMSVYEIASDISEGLARMATAGKVNGELVDLRDEVSEDAELEILTFDSEDGAHAFHHTSAHIMAQAVQRIWPETKLAIGPAIENGFYYDMEKDEPFLEEDLEKIEAEMKKIVKENLKITRFTKPRDEAIAFFKEKNEPYKVELIEDLPEDAIISFYQQGEFVDLCAGPHLMSTKQVKAFKLTSLAGAYWRGDEHRQMLTRIYGTSFPKKAQLEEYIERIEEAKKRDHRKLGKELDLFMMRDEGPGFPFFLPHGMLLKNTLLEYWRQLHTREGYVEINTPIILNKELWLTSGHWDHYKDNMYTTTIDDEEYAVKPMNCPGAMLTYKHEPHSYREFPLRMAELGLVHRHEKSGALHGLFRVRCFTQDDAHIYMTPEQIKDEIKGVTRLIDEVYSLFGFKYHVELSTRPEDSMGSDEDWEMTTKGLRDALDEMELDYVVNEGDGAFYGPKIDFHLEDSLGRTWQCGTIQLDMQMPQRFELEYTGDDGEKHRPIMIHRVAFGSIERFIGILIEHFAGAFPTWLAPVQVKILPISDKFKDYGEKVLKELLKHGIRAEIDTRAEKIGYKIRSAQMKKVPYMLVVGAKEEEEETVSVRSRFAGDEGGKRLDDFVSGILSEIASKEIREVVKED</sequence>
<dbReference type="EC" id="6.1.1.3" evidence="13"/>
<keyword evidence="5 13" id="KW-0479">Metal-binding</keyword>
<evidence type="ECO:0000256" key="13">
    <source>
        <dbReference type="HAMAP-Rule" id="MF_00184"/>
    </source>
</evidence>
<keyword evidence="7 13" id="KW-0862">Zinc</keyword>
<keyword evidence="17" id="KW-1185">Reference proteome</keyword>
<dbReference type="Proteomes" id="UP001523565">
    <property type="component" value="Unassembled WGS sequence"/>
</dbReference>
<dbReference type="PANTHER" id="PTHR11451">
    <property type="entry name" value="THREONINE-TRNA LIGASE"/>
    <property type="match status" value="1"/>
</dbReference>
<dbReference type="InterPro" id="IPR004095">
    <property type="entry name" value="TGS"/>
</dbReference>
<feature type="binding site" evidence="13">
    <location>
        <position position="508"/>
    </location>
    <ligand>
        <name>Zn(2+)</name>
        <dbReference type="ChEBI" id="CHEBI:29105"/>
        <note>catalytic</note>
    </ligand>
</feature>
<dbReference type="PANTHER" id="PTHR11451:SF44">
    <property type="entry name" value="THREONINE--TRNA LIGASE, CHLOROPLASTIC_MITOCHONDRIAL 2"/>
    <property type="match status" value="1"/>
</dbReference>
<evidence type="ECO:0000256" key="2">
    <source>
        <dbReference type="ARBA" id="ARBA00022490"/>
    </source>
</evidence>
<dbReference type="InterPro" id="IPR018163">
    <property type="entry name" value="Thr/Ala-tRNA-synth_IIc_edit"/>
</dbReference>
<dbReference type="InterPro" id="IPR006195">
    <property type="entry name" value="aa-tRNA-synth_II"/>
</dbReference>
<evidence type="ECO:0000256" key="9">
    <source>
        <dbReference type="ARBA" id="ARBA00022884"/>
    </source>
</evidence>
<evidence type="ECO:0000256" key="4">
    <source>
        <dbReference type="ARBA" id="ARBA00022598"/>
    </source>
</evidence>
<evidence type="ECO:0000256" key="1">
    <source>
        <dbReference type="ARBA" id="ARBA00008226"/>
    </source>
</evidence>
<reference evidence="16 17" key="1">
    <citation type="journal article" date="2022" name="Genome Biol. Evol.">
        <title>Host diet, physiology and behaviors set the stage for Lachnospiraceae cladogenesis.</title>
        <authorList>
            <person name="Vera-Ponce De Leon A."/>
            <person name="Schneider M."/>
            <person name="Jahnes B.C."/>
            <person name="Sadowski V."/>
            <person name="Camuy-Velez L.A."/>
            <person name="Duan J."/>
            <person name="Sabree Z.L."/>
        </authorList>
    </citation>
    <scope>NUCLEOTIDE SEQUENCE [LARGE SCALE GENOMIC DNA]</scope>
    <source>
        <strain evidence="16 17">PAL227</strain>
    </source>
</reference>
<dbReference type="InterPro" id="IPR004154">
    <property type="entry name" value="Anticodon-bd"/>
</dbReference>